<proteinExistence type="predicted"/>
<dbReference type="RefSeq" id="WP_153092541.1">
    <property type="nucleotide sequence ID" value="NZ_VZBZ01000074.1"/>
</dbReference>
<gene>
    <name evidence="1" type="ORF">F7D71_05545</name>
</gene>
<sequence>MAEIIYFGTNGCSGHYPIGIDKVLTSAEYEIWRECDNETWINYIRKNPGRHVIKHHGEVYTNYGVPFSVDDDEREGSHTELFWKGIHTKEEIVNLIKNNQFLARQFKMDEAIKDVATVCGVRYKDVKSAINMTQAFAGGKKKRI</sequence>
<dbReference type="AlphaFoldDB" id="A0AA90UPU9"/>
<comment type="caution">
    <text evidence="1">The sequence shown here is derived from an EMBL/GenBank/DDBJ whole genome shotgun (WGS) entry which is preliminary data.</text>
</comment>
<evidence type="ECO:0000313" key="1">
    <source>
        <dbReference type="EMBL" id="MQN77334.1"/>
    </source>
</evidence>
<dbReference type="Proteomes" id="UP000423156">
    <property type="component" value="Unassembled WGS sequence"/>
</dbReference>
<accession>A0AA90UPU9</accession>
<reference evidence="2" key="1">
    <citation type="submission" date="2019-09" db="EMBL/GenBank/DDBJ databases">
        <title>Distinct polysaccharide growth profiles of human intestinal Prevotella copri isolates.</title>
        <authorList>
            <person name="Fehlner-Peach H."/>
            <person name="Magnabosco C."/>
            <person name="Raghavan V."/>
            <person name="Scher J.U."/>
            <person name="Tett A."/>
            <person name="Cox L.M."/>
            <person name="Gottsegen C."/>
            <person name="Watters A."/>
            <person name="Wiltshire- Gordon J.D."/>
            <person name="Segata N."/>
            <person name="Bonneau R."/>
            <person name="Littman D.R."/>
        </authorList>
    </citation>
    <scope>NUCLEOTIDE SEQUENCE [LARGE SCALE GENOMIC DNA]</scope>
    <source>
        <strain evidence="2">BU41712</strain>
    </source>
</reference>
<evidence type="ECO:0000313" key="2">
    <source>
        <dbReference type="Proteomes" id="UP000423156"/>
    </source>
</evidence>
<name>A0AA90UPU9_9BACT</name>
<organism evidence="1 2">
    <name type="scientific">Segatella copri</name>
    <dbReference type="NCBI Taxonomy" id="165179"/>
    <lineage>
        <taxon>Bacteria</taxon>
        <taxon>Pseudomonadati</taxon>
        <taxon>Bacteroidota</taxon>
        <taxon>Bacteroidia</taxon>
        <taxon>Bacteroidales</taxon>
        <taxon>Prevotellaceae</taxon>
        <taxon>Segatella</taxon>
    </lineage>
</organism>
<protein>
    <submittedName>
        <fullName evidence="1">Uncharacterized protein</fullName>
    </submittedName>
</protein>
<dbReference type="EMBL" id="VZBZ01000074">
    <property type="protein sequence ID" value="MQN77334.1"/>
    <property type="molecule type" value="Genomic_DNA"/>
</dbReference>